<evidence type="ECO:0000256" key="1">
    <source>
        <dbReference type="SAM" id="Phobius"/>
    </source>
</evidence>
<dbReference type="KEGG" id="dwd:DSCW_02250"/>
<feature type="transmembrane region" description="Helical" evidence="1">
    <location>
        <begin position="76"/>
        <end position="100"/>
    </location>
</feature>
<dbReference type="InterPro" id="IPR003675">
    <property type="entry name" value="Rce1/LyrA-like_dom"/>
</dbReference>
<dbReference type="Proteomes" id="UP000427769">
    <property type="component" value="Chromosome"/>
</dbReference>
<protein>
    <recommendedName>
        <fullName evidence="2">CAAX prenyl protease 2/Lysostaphin resistance protein A-like domain-containing protein</fullName>
    </recommendedName>
</protein>
<feature type="transmembrane region" description="Helical" evidence="1">
    <location>
        <begin position="223"/>
        <end position="244"/>
    </location>
</feature>
<name>A0A5K7YW03_9BACT</name>
<keyword evidence="1" id="KW-0472">Membrane</keyword>
<keyword evidence="1" id="KW-1133">Transmembrane helix</keyword>
<feature type="domain" description="CAAX prenyl protease 2/Lysostaphin resistance protein A-like" evidence="2">
    <location>
        <begin position="122"/>
        <end position="234"/>
    </location>
</feature>
<feature type="transmembrane region" description="Helical" evidence="1">
    <location>
        <begin position="175"/>
        <end position="193"/>
    </location>
</feature>
<feature type="transmembrane region" description="Helical" evidence="1">
    <location>
        <begin position="120"/>
        <end position="141"/>
    </location>
</feature>
<accession>A0A5K7YW03</accession>
<dbReference type="GO" id="GO:0004175">
    <property type="term" value="F:endopeptidase activity"/>
    <property type="evidence" value="ECO:0007669"/>
    <property type="project" value="UniProtKB-ARBA"/>
</dbReference>
<feature type="transmembrane region" description="Helical" evidence="1">
    <location>
        <begin position="52"/>
        <end position="69"/>
    </location>
</feature>
<keyword evidence="1" id="KW-0812">Transmembrane</keyword>
<reference evidence="3 4" key="1">
    <citation type="submission" date="2019-11" db="EMBL/GenBank/DDBJ databases">
        <title>Comparative genomics of hydrocarbon-degrading Desulfosarcina strains.</title>
        <authorList>
            <person name="Watanabe M."/>
            <person name="Kojima H."/>
            <person name="Fukui M."/>
        </authorList>
    </citation>
    <scope>NUCLEOTIDE SEQUENCE [LARGE SCALE GENOMIC DNA]</scope>
    <source>
        <strain evidence="3 4">PP31</strain>
    </source>
</reference>
<evidence type="ECO:0000313" key="3">
    <source>
        <dbReference type="EMBL" id="BBO72808.1"/>
    </source>
</evidence>
<dbReference type="Pfam" id="PF02517">
    <property type="entry name" value="Rce1-like"/>
    <property type="match status" value="1"/>
</dbReference>
<organism evidence="3 4">
    <name type="scientific">Desulfosarcina widdelii</name>
    <dbReference type="NCBI Taxonomy" id="947919"/>
    <lineage>
        <taxon>Bacteria</taxon>
        <taxon>Pseudomonadati</taxon>
        <taxon>Thermodesulfobacteriota</taxon>
        <taxon>Desulfobacteria</taxon>
        <taxon>Desulfobacterales</taxon>
        <taxon>Desulfosarcinaceae</taxon>
        <taxon>Desulfosarcina</taxon>
    </lineage>
</organism>
<evidence type="ECO:0000313" key="4">
    <source>
        <dbReference type="Proteomes" id="UP000427769"/>
    </source>
</evidence>
<feature type="transmembrane region" description="Helical" evidence="1">
    <location>
        <begin position="23"/>
        <end position="40"/>
    </location>
</feature>
<dbReference type="GO" id="GO:0080120">
    <property type="term" value="P:CAAX-box protein maturation"/>
    <property type="evidence" value="ECO:0007669"/>
    <property type="project" value="UniProtKB-ARBA"/>
</dbReference>
<evidence type="ECO:0000259" key="2">
    <source>
        <dbReference type="Pfam" id="PF02517"/>
    </source>
</evidence>
<keyword evidence="4" id="KW-1185">Reference proteome</keyword>
<gene>
    <name evidence="3" type="ORF">DSCW_02250</name>
</gene>
<sequence length="250" mass="27833">MPIATTSTEATHLLADDRSFQDLLWPYLAPYLVYVAISSIPDSLLPAEAAQGLKLVATAAVLFWFLKCYRFGPLKLFHGIIALLSLPVALLCWIGPFYLLSELGILDVVSSGKGETFSASYFYLRLLNSVILVAIFEELLIRVYVMGWLHQAGLQWQEKGMVASILDTLDQRPKFLIALPLSPFAVIGTTIVFAAGHQVHEYLSAALYFLFTTWLYKKSGSLWVCILIHGLTNLTIALLVRYAGMGWLWG</sequence>
<dbReference type="AlphaFoldDB" id="A0A5K7YW03"/>
<dbReference type="RefSeq" id="WP_170302068.1">
    <property type="nucleotide sequence ID" value="NZ_AP021875.1"/>
</dbReference>
<dbReference type="EMBL" id="AP021875">
    <property type="protein sequence ID" value="BBO72808.1"/>
    <property type="molecule type" value="Genomic_DNA"/>
</dbReference>
<proteinExistence type="predicted"/>